<protein>
    <submittedName>
        <fullName evidence="2">Uncharacterized protein</fullName>
    </submittedName>
</protein>
<feature type="region of interest" description="Disordered" evidence="1">
    <location>
        <begin position="33"/>
        <end position="68"/>
    </location>
</feature>
<dbReference type="Gramene" id="PGSC0003DMT400087548">
    <property type="protein sequence ID" value="PGSC0003DMT400087548"/>
    <property type="gene ID" value="PGSC0003DMG400037119"/>
</dbReference>
<evidence type="ECO:0000313" key="3">
    <source>
        <dbReference type="Proteomes" id="UP000011115"/>
    </source>
</evidence>
<dbReference type="PaxDb" id="4113-PGSC0003DMT400087548"/>
<organism evidence="2 3">
    <name type="scientific">Solanum tuberosum</name>
    <name type="common">Potato</name>
    <dbReference type="NCBI Taxonomy" id="4113"/>
    <lineage>
        <taxon>Eukaryota</taxon>
        <taxon>Viridiplantae</taxon>
        <taxon>Streptophyta</taxon>
        <taxon>Embryophyta</taxon>
        <taxon>Tracheophyta</taxon>
        <taxon>Spermatophyta</taxon>
        <taxon>Magnoliopsida</taxon>
        <taxon>eudicotyledons</taxon>
        <taxon>Gunneridae</taxon>
        <taxon>Pentapetalae</taxon>
        <taxon>asterids</taxon>
        <taxon>lamiids</taxon>
        <taxon>Solanales</taxon>
        <taxon>Solanaceae</taxon>
        <taxon>Solanoideae</taxon>
        <taxon>Solaneae</taxon>
        <taxon>Solanum</taxon>
    </lineage>
</organism>
<feature type="compositionally biased region" description="Basic and acidic residues" evidence="1">
    <location>
        <begin position="34"/>
        <end position="51"/>
    </location>
</feature>
<reference evidence="2" key="2">
    <citation type="submission" date="2015-06" db="UniProtKB">
        <authorList>
            <consortium name="EnsemblPlants"/>
        </authorList>
    </citation>
    <scope>IDENTIFICATION</scope>
    <source>
        <strain evidence="2">DM1-3 516 R44</strain>
    </source>
</reference>
<dbReference type="HOGENOM" id="CLU_1790303_0_0_1"/>
<reference evidence="3" key="1">
    <citation type="journal article" date="2011" name="Nature">
        <title>Genome sequence and analysis of the tuber crop potato.</title>
        <authorList>
            <consortium name="The Potato Genome Sequencing Consortium"/>
        </authorList>
    </citation>
    <scope>NUCLEOTIDE SEQUENCE [LARGE SCALE GENOMIC DNA]</scope>
    <source>
        <strain evidence="3">cv. DM1-3 516 R44</strain>
    </source>
</reference>
<dbReference type="AlphaFoldDB" id="M1DE24"/>
<evidence type="ECO:0000313" key="2">
    <source>
        <dbReference type="EnsemblPlants" id="PGSC0003DMT400087548"/>
    </source>
</evidence>
<dbReference type="EnsemblPlants" id="PGSC0003DMT400087548">
    <property type="protein sequence ID" value="PGSC0003DMT400087548"/>
    <property type="gene ID" value="PGSC0003DMG400037119"/>
</dbReference>
<keyword evidence="3" id="KW-1185">Reference proteome</keyword>
<sequence>MIEGWVSKVLEDEDLIDEVDFYRLKLQNNLAEKGMPKRREKEHLAHRRPGEEMSVNGSNASQLGNNDDIGNLHDVNEDQLGSACVIRLPTTVGNAVFYVTNSMLQLLQMKGLFGGLAHEDPYDHIRNFVDVCGPFSFKNFTQESV</sequence>
<name>M1DE24_SOLTU</name>
<dbReference type="InParanoid" id="M1DE24"/>
<feature type="compositionally biased region" description="Polar residues" evidence="1">
    <location>
        <begin position="55"/>
        <end position="65"/>
    </location>
</feature>
<accession>M1DE24</accession>
<evidence type="ECO:0000256" key="1">
    <source>
        <dbReference type="SAM" id="MobiDB-lite"/>
    </source>
</evidence>
<proteinExistence type="predicted"/>
<dbReference type="Proteomes" id="UP000011115">
    <property type="component" value="Unassembled WGS sequence"/>
</dbReference>